<evidence type="ECO:0000256" key="1">
    <source>
        <dbReference type="SAM" id="SignalP"/>
    </source>
</evidence>
<gene>
    <name evidence="2" type="ORF">BE15_37355</name>
</gene>
<keyword evidence="1" id="KW-0732">Signal</keyword>
<organism evidence="2 3">
    <name type="scientific">Sorangium cellulosum</name>
    <name type="common">Polyangium cellulosum</name>
    <dbReference type="NCBI Taxonomy" id="56"/>
    <lineage>
        <taxon>Bacteria</taxon>
        <taxon>Pseudomonadati</taxon>
        <taxon>Myxococcota</taxon>
        <taxon>Polyangia</taxon>
        <taxon>Polyangiales</taxon>
        <taxon>Polyangiaceae</taxon>
        <taxon>Sorangium</taxon>
    </lineage>
</organism>
<accession>A0A150QU39</accession>
<proteinExistence type="predicted"/>
<evidence type="ECO:0000313" key="2">
    <source>
        <dbReference type="EMBL" id="KYF71531.1"/>
    </source>
</evidence>
<name>A0A150QU39_SORCE</name>
<comment type="caution">
    <text evidence="2">The sequence shown here is derived from an EMBL/GenBank/DDBJ whole genome shotgun (WGS) entry which is preliminary data.</text>
</comment>
<dbReference type="OrthoDB" id="5506794at2"/>
<reference evidence="2 3" key="1">
    <citation type="submission" date="2014-02" db="EMBL/GenBank/DDBJ databases">
        <title>The small core and large imbalanced accessory genome model reveals a collaborative survival strategy of Sorangium cellulosum strains in nature.</title>
        <authorList>
            <person name="Han K."/>
            <person name="Peng R."/>
            <person name="Blom J."/>
            <person name="Li Y.-Z."/>
        </authorList>
    </citation>
    <scope>NUCLEOTIDE SEQUENCE [LARGE SCALE GENOMIC DNA]</scope>
    <source>
        <strain evidence="2 3">So0008-312</strain>
    </source>
</reference>
<dbReference type="EMBL" id="JEMA01000331">
    <property type="protein sequence ID" value="KYF71531.1"/>
    <property type="molecule type" value="Genomic_DNA"/>
</dbReference>
<evidence type="ECO:0008006" key="4">
    <source>
        <dbReference type="Google" id="ProtNLM"/>
    </source>
</evidence>
<feature type="chain" id="PRO_5007567300" description="Secreted protein" evidence="1">
    <location>
        <begin position="24"/>
        <end position="275"/>
    </location>
</feature>
<dbReference type="Proteomes" id="UP000075260">
    <property type="component" value="Unassembled WGS sequence"/>
</dbReference>
<dbReference type="AlphaFoldDB" id="A0A150QU39"/>
<dbReference type="PROSITE" id="PS51257">
    <property type="entry name" value="PROKAR_LIPOPROTEIN"/>
    <property type="match status" value="1"/>
</dbReference>
<protein>
    <recommendedName>
        <fullName evidence="4">Secreted protein</fullName>
    </recommendedName>
</protein>
<dbReference type="RefSeq" id="WP_061606932.1">
    <property type="nucleotide sequence ID" value="NZ_JEMA01000331.1"/>
</dbReference>
<sequence>MDHSPKLAAFVLAVTALATSACAASLDPEAPAEDAEDAASQAVQTHNALTSNALTSNALTADVLTSSALTSSALTAEALSASALTAEALRDPAARTLLKYIASCALPAGERLTVAVDGARLSFPGELGLAPAWGQEGGSCDGACRSWVSGCVLARVNYLGQKVNISVRGDREELEADKAERAAFPTREATYYGDIFAEQPVYKACLPPGASAIPRVCGPSLEACAIELAGPCDALCDEPTHDGSFPNCRDAVRRPSGKLAVGRTPHAGSVTVFLR</sequence>
<evidence type="ECO:0000313" key="3">
    <source>
        <dbReference type="Proteomes" id="UP000075260"/>
    </source>
</evidence>
<feature type="signal peptide" evidence="1">
    <location>
        <begin position="1"/>
        <end position="23"/>
    </location>
</feature>